<reference evidence="2" key="1">
    <citation type="submission" date="2022-11" db="EMBL/GenBank/DDBJ databases">
        <authorList>
            <person name="Somphong A."/>
            <person name="Phongsopitanun W."/>
        </authorList>
    </citation>
    <scope>NUCLEOTIDE SEQUENCE</scope>
    <source>
        <strain evidence="2">Pm04-4</strain>
    </source>
</reference>
<feature type="domain" description="Winged helix-turn helix" evidence="1">
    <location>
        <begin position="2"/>
        <end position="42"/>
    </location>
</feature>
<evidence type="ECO:0000313" key="2">
    <source>
        <dbReference type="EMBL" id="MCY1145708.1"/>
    </source>
</evidence>
<keyword evidence="3" id="KW-1185">Reference proteome</keyword>
<dbReference type="InterPro" id="IPR025959">
    <property type="entry name" value="Winged_HTH_dom"/>
</dbReference>
<evidence type="ECO:0000313" key="3">
    <source>
        <dbReference type="Proteomes" id="UP001151002"/>
    </source>
</evidence>
<dbReference type="Pfam" id="PF13592">
    <property type="entry name" value="HTH_33"/>
    <property type="match status" value="1"/>
</dbReference>
<dbReference type="Proteomes" id="UP001151002">
    <property type="component" value="Unassembled WGS sequence"/>
</dbReference>
<sequence>MFHLRVGLTTAWQAMRRLGCTAQMPTFRAAERDKQAIARWHRYQWPALKSRRPVRSVDLLRRRMRPNPKLRV</sequence>
<comment type="caution">
    <text evidence="2">The sequence shown here is derived from an EMBL/GenBank/DDBJ whole genome shotgun (WGS) entry which is preliminary data.</text>
</comment>
<accession>A0ABT4BJC1</accession>
<evidence type="ECO:0000259" key="1">
    <source>
        <dbReference type="Pfam" id="PF13592"/>
    </source>
</evidence>
<name>A0ABT4BJC1_9ACTN</name>
<proteinExistence type="predicted"/>
<organism evidence="2 3">
    <name type="scientific">Paractinoplanes pyxinae</name>
    <dbReference type="NCBI Taxonomy" id="2997416"/>
    <lineage>
        <taxon>Bacteria</taxon>
        <taxon>Bacillati</taxon>
        <taxon>Actinomycetota</taxon>
        <taxon>Actinomycetes</taxon>
        <taxon>Micromonosporales</taxon>
        <taxon>Micromonosporaceae</taxon>
        <taxon>Paractinoplanes</taxon>
    </lineage>
</organism>
<protein>
    <submittedName>
        <fullName evidence="2">Winged helix-turn-helix domain-containing protein</fullName>
    </submittedName>
</protein>
<gene>
    <name evidence="2" type="ORF">OWR29_47560</name>
</gene>
<dbReference type="EMBL" id="JAPNTZ010000031">
    <property type="protein sequence ID" value="MCY1145708.1"/>
    <property type="molecule type" value="Genomic_DNA"/>
</dbReference>